<dbReference type="PROSITE" id="PS00497">
    <property type="entry name" value="TYROSINASE_1"/>
    <property type="match status" value="1"/>
</dbReference>
<name>A0A2I0A3T7_9ASPA</name>
<comment type="similarity">
    <text evidence="2">Belongs to the tyrosinase family.</text>
</comment>
<evidence type="ECO:0000256" key="8">
    <source>
        <dbReference type="SAM" id="SignalP"/>
    </source>
</evidence>
<evidence type="ECO:0000256" key="6">
    <source>
        <dbReference type="ARBA" id="ARBA00023008"/>
    </source>
</evidence>
<dbReference type="SUPFAM" id="SSF48056">
    <property type="entry name" value="Di-copper centre-containing domain"/>
    <property type="match status" value="1"/>
</dbReference>
<evidence type="ECO:0000256" key="5">
    <source>
        <dbReference type="ARBA" id="ARBA00023002"/>
    </source>
</evidence>
<gene>
    <name evidence="11" type="ORF">AXF42_Ash017800</name>
</gene>
<evidence type="ECO:0000313" key="11">
    <source>
        <dbReference type="EMBL" id="PKA50207.1"/>
    </source>
</evidence>
<evidence type="ECO:0000256" key="1">
    <source>
        <dbReference type="ARBA" id="ARBA00001973"/>
    </source>
</evidence>
<dbReference type="Pfam" id="PF12142">
    <property type="entry name" value="PPO1_DWL"/>
    <property type="match status" value="1"/>
</dbReference>
<accession>A0A2I0A3T7</accession>
<keyword evidence="12" id="KW-1185">Reference proteome</keyword>
<keyword evidence="3" id="KW-0479">Metal-binding</keyword>
<reference evidence="11 12" key="1">
    <citation type="journal article" date="2017" name="Nature">
        <title>The Apostasia genome and the evolution of orchids.</title>
        <authorList>
            <person name="Zhang G.Q."/>
            <person name="Liu K.W."/>
            <person name="Li Z."/>
            <person name="Lohaus R."/>
            <person name="Hsiao Y.Y."/>
            <person name="Niu S.C."/>
            <person name="Wang J.Y."/>
            <person name="Lin Y.C."/>
            <person name="Xu Q."/>
            <person name="Chen L.J."/>
            <person name="Yoshida K."/>
            <person name="Fujiwara S."/>
            <person name="Wang Z.W."/>
            <person name="Zhang Y.Q."/>
            <person name="Mitsuda N."/>
            <person name="Wang M."/>
            <person name="Liu G.H."/>
            <person name="Pecoraro L."/>
            <person name="Huang H.X."/>
            <person name="Xiao X.J."/>
            <person name="Lin M."/>
            <person name="Wu X.Y."/>
            <person name="Wu W.L."/>
            <person name="Chen Y.Y."/>
            <person name="Chang S.B."/>
            <person name="Sakamoto S."/>
            <person name="Ohme-Takagi M."/>
            <person name="Yagi M."/>
            <person name="Zeng S.J."/>
            <person name="Shen C.Y."/>
            <person name="Yeh C.M."/>
            <person name="Luo Y.B."/>
            <person name="Tsai W.C."/>
            <person name="Van de Peer Y."/>
            <person name="Liu Z.J."/>
        </authorList>
    </citation>
    <scope>NUCLEOTIDE SEQUENCE [LARGE SCALE GENOMIC DNA]</scope>
    <source>
        <strain evidence="12">cv. Shenzhen</strain>
        <tissue evidence="11">Stem</tissue>
    </source>
</reference>
<evidence type="ECO:0000256" key="2">
    <source>
        <dbReference type="ARBA" id="ARBA00009928"/>
    </source>
</evidence>
<dbReference type="InterPro" id="IPR022740">
    <property type="entry name" value="Polyphenol_oxidase_C"/>
</dbReference>
<evidence type="ECO:0000259" key="10">
    <source>
        <dbReference type="PROSITE" id="PS00498"/>
    </source>
</evidence>
<dbReference type="InterPro" id="IPR022739">
    <property type="entry name" value="Polyphenol_oxidase_cen"/>
</dbReference>
<dbReference type="Gene3D" id="1.10.1280.10">
    <property type="entry name" value="Di-copper center containing domain from catechol oxidase"/>
    <property type="match status" value="1"/>
</dbReference>
<proteinExistence type="inferred from homology"/>
<dbReference type="InterPro" id="IPR008922">
    <property type="entry name" value="Di-copper_centre_dom_sf"/>
</dbReference>
<feature type="signal peptide" evidence="8">
    <location>
        <begin position="1"/>
        <end position="23"/>
    </location>
</feature>
<dbReference type="Pfam" id="PF12143">
    <property type="entry name" value="PPO1_KFDV"/>
    <property type="match status" value="1"/>
</dbReference>
<dbReference type="AlphaFoldDB" id="A0A2I0A3T7"/>
<dbReference type="EMBL" id="KZ452027">
    <property type="protein sequence ID" value="PKA50207.1"/>
    <property type="molecule type" value="Genomic_DNA"/>
</dbReference>
<keyword evidence="7" id="KW-1015">Disulfide bond</keyword>
<dbReference type="Proteomes" id="UP000236161">
    <property type="component" value="Unassembled WGS sequence"/>
</dbReference>
<evidence type="ECO:0000256" key="4">
    <source>
        <dbReference type="ARBA" id="ARBA00022784"/>
    </source>
</evidence>
<dbReference type="OrthoDB" id="6132182at2759"/>
<dbReference type="InterPro" id="IPR050316">
    <property type="entry name" value="Tyrosinase/Hemocyanin"/>
</dbReference>
<sequence>MASSTSLAIITMAMAIVFFGIQARSLPVSPDPNLCVERDPNLKCCPSWMGKKIVDFTPPQQPSPLRVRRPAHALDPEAAQKYAAAVASMRALPSDHPWSFIQQSNVHCAYCNDGLLQNGLNISLEIHGSWLFFPWHRAYLYFYERILGKLAGDPSFALPFWNWDHPAGMSIPEIYRDNSSSLYNPTRYPKALNFTDIGGCPNDGNTTTLDALKQCNLRVMHRQFAAAFNSSDLFLGHPYRAGGKPNPGGGVLEWLPHGPVHVNTGGDISQIPTSGLDPLFYNHHANVDRLWAIWAAIPGNGSKTFGDPDFNDASFLFVDENLQLVRIRVSDCASTRNLGYIYEDVPLPWLNVTTEVQMVERSVAQTMAAPDGYDNSSVVFPLVLHSTITVEVERKGDQILISDVQLNKSERIWFDVYVQRVGDGSSLKTTRTAAGSFVNMGSNGTHEGSTLTTELRLGISEFVNAIGATDDATIVVILVPKIGGDKVKIGKILIT</sequence>
<evidence type="ECO:0000313" key="12">
    <source>
        <dbReference type="Proteomes" id="UP000236161"/>
    </source>
</evidence>
<dbReference type="GO" id="GO:0004097">
    <property type="term" value="F:catechol oxidase activity"/>
    <property type="evidence" value="ECO:0007669"/>
    <property type="project" value="UniProtKB-EC"/>
</dbReference>
<keyword evidence="4" id="KW-0883">Thioether bond</keyword>
<feature type="domain" description="Tyrosinase copper-binding" evidence="10">
    <location>
        <begin position="277"/>
        <end position="288"/>
    </location>
</feature>
<keyword evidence="5 11" id="KW-0560">Oxidoreductase</keyword>
<dbReference type="PRINTS" id="PR00092">
    <property type="entry name" value="TYROSINASE"/>
</dbReference>
<evidence type="ECO:0000256" key="3">
    <source>
        <dbReference type="ARBA" id="ARBA00022723"/>
    </source>
</evidence>
<dbReference type="PANTHER" id="PTHR11474:SF108">
    <property type="entry name" value="TYROSINASE COPPER-BINDING DOMAIN-CONTAINING PROTEIN"/>
    <property type="match status" value="1"/>
</dbReference>
<feature type="chain" id="PRO_5014144303" evidence="8">
    <location>
        <begin position="24"/>
        <end position="495"/>
    </location>
</feature>
<dbReference type="Pfam" id="PF00264">
    <property type="entry name" value="Tyrosinase"/>
    <property type="match status" value="1"/>
</dbReference>
<protein>
    <submittedName>
        <fullName evidence="11">Polyphenol oxidase, chloroplastic</fullName>
        <ecNumber evidence="11">1.10.3.1</ecNumber>
    </submittedName>
</protein>
<feature type="domain" description="Tyrosinase copper-binding" evidence="9">
    <location>
        <begin position="127"/>
        <end position="144"/>
    </location>
</feature>
<evidence type="ECO:0000256" key="7">
    <source>
        <dbReference type="ARBA" id="ARBA00023157"/>
    </source>
</evidence>
<evidence type="ECO:0000259" key="9">
    <source>
        <dbReference type="PROSITE" id="PS00497"/>
    </source>
</evidence>
<dbReference type="PANTHER" id="PTHR11474">
    <property type="entry name" value="TYROSINASE FAMILY MEMBER"/>
    <property type="match status" value="1"/>
</dbReference>
<dbReference type="GO" id="GO:0046872">
    <property type="term" value="F:metal ion binding"/>
    <property type="evidence" value="ECO:0007669"/>
    <property type="project" value="UniProtKB-KW"/>
</dbReference>
<dbReference type="EC" id="1.10.3.1" evidence="11"/>
<organism evidence="11 12">
    <name type="scientific">Apostasia shenzhenica</name>
    <dbReference type="NCBI Taxonomy" id="1088818"/>
    <lineage>
        <taxon>Eukaryota</taxon>
        <taxon>Viridiplantae</taxon>
        <taxon>Streptophyta</taxon>
        <taxon>Embryophyta</taxon>
        <taxon>Tracheophyta</taxon>
        <taxon>Spermatophyta</taxon>
        <taxon>Magnoliopsida</taxon>
        <taxon>Liliopsida</taxon>
        <taxon>Asparagales</taxon>
        <taxon>Orchidaceae</taxon>
        <taxon>Apostasioideae</taxon>
        <taxon>Apostasia</taxon>
    </lineage>
</organism>
<dbReference type="InterPro" id="IPR002227">
    <property type="entry name" value="Tyrosinase_Cu-bd"/>
</dbReference>
<dbReference type="STRING" id="1088818.A0A2I0A3T7"/>
<comment type="cofactor">
    <cofactor evidence="1">
        <name>Cu(2+)</name>
        <dbReference type="ChEBI" id="CHEBI:29036"/>
    </cofactor>
</comment>
<keyword evidence="6" id="KW-0186">Copper</keyword>
<keyword evidence="8" id="KW-0732">Signal</keyword>
<dbReference type="PROSITE" id="PS00498">
    <property type="entry name" value="TYROSINASE_2"/>
    <property type="match status" value="1"/>
</dbReference>